<feature type="region of interest" description="Disordered" evidence="2">
    <location>
        <begin position="150"/>
        <end position="204"/>
    </location>
</feature>
<feature type="coiled-coil region" evidence="1">
    <location>
        <begin position="305"/>
        <end position="332"/>
    </location>
</feature>
<reference evidence="3" key="1">
    <citation type="journal article" date="2011" name="PLoS Biol.">
        <title>Gene gain and loss during evolution of obligate parasitism in the white rust pathogen of Arabidopsis thaliana.</title>
        <authorList>
            <person name="Kemen E."/>
            <person name="Gardiner A."/>
            <person name="Schultz-Larsen T."/>
            <person name="Kemen A.C."/>
            <person name="Balmuth A.L."/>
            <person name="Robert-Seilaniantz A."/>
            <person name="Bailey K."/>
            <person name="Holub E."/>
            <person name="Studholme D.J."/>
            <person name="Maclean D."/>
            <person name="Jones J.D."/>
        </authorList>
    </citation>
    <scope>NUCLEOTIDE SEQUENCE</scope>
</reference>
<dbReference type="AlphaFoldDB" id="F0VZU4"/>
<feature type="region of interest" description="Disordered" evidence="2">
    <location>
        <begin position="73"/>
        <end position="94"/>
    </location>
</feature>
<reference evidence="3" key="2">
    <citation type="submission" date="2011-02" db="EMBL/GenBank/DDBJ databases">
        <authorList>
            <person name="MacLean D."/>
        </authorList>
    </citation>
    <scope>NUCLEOTIDE SEQUENCE</scope>
</reference>
<feature type="compositionally biased region" description="Polar residues" evidence="2">
    <location>
        <begin position="161"/>
        <end position="197"/>
    </location>
</feature>
<organism evidence="3">
    <name type="scientific">Albugo laibachii Nc14</name>
    <dbReference type="NCBI Taxonomy" id="890382"/>
    <lineage>
        <taxon>Eukaryota</taxon>
        <taxon>Sar</taxon>
        <taxon>Stramenopiles</taxon>
        <taxon>Oomycota</taxon>
        <taxon>Peronosporomycetes</taxon>
        <taxon>Albuginales</taxon>
        <taxon>Albuginaceae</taxon>
        <taxon>Albugo</taxon>
    </lineage>
</organism>
<keyword evidence="1" id="KW-0175">Coiled coil</keyword>
<accession>F0VZU4</accession>
<dbReference type="EMBL" id="FR824048">
    <property type="protein sequence ID" value="CCA14315.1"/>
    <property type="molecule type" value="Genomic_DNA"/>
</dbReference>
<feature type="compositionally biased region" description="Basic and acidic residues" evidence="2">
    <location>
        <begin position="74"/>
        <end position="88"/>
    </location>
</feature>
<gene>
    <name evidence="3" type="primary">AlNc14C3G423</name>
    <name evidence="3" type="ORF">ALNC14_004580</name>
</gene>
<evidence type="ECO:0000313" key="3">
    <source>
        <dbReference type="EMBL" id="CCA14315.1"/>
    </source>
</evidence>
<sequence length="368" mass="41752">MTGNKHKNGIICVYPGCNKLMRTQKFKLHFSRSHLRQGEEYTVQHRRQYEIARENETDNNFTSIGMNNQYESVKPSDESALRDGELERNGSTSLKQIPIGNGAFGPSIYTAPEMIGSNICEEHMDENLGSNVSLKHLDTLTPISASVKRGHIAQGREPSHIQKTTKISLSDSRMQKVNSHKQSNSALSESHLRNPTTEAVPPVSCTGYTFQKHQISVAVQENQMSTQRPQQSSNTQPAISTMTQVPNPQYNVQQMNAFYSQHQLQQQNLQFPPQDQQICRNQTPQQLCSHHVVGDSLIFSFENFVERVESRLDHLTNKIDELRNSQSKLEQLIRGLCKPSSGTKHLGEPIHYRNEITKRHKVAPEQDQ</sequence>
<feature type="region of interest" description="Disordered" evidence="2">
    <location>
        <begin position="221"/>
        <end position="241"/>
    </location>
</feature>
<dbReference type="HOGENOM" id="CLU_753176_0_0_1"/>
<evidence type="ECO:0000256" key="2">
    <source>
        <dbReference type="SAM" id="MobiDB-lite"/>
    </source>
</evidence>
<evidence type="ECO:0000256" key="1">
    <source>
        <dbReference type="SAM" id="Coils"/>
    </source>
</evidence>
<proteinExistence type="predicted"/>
<protein>
    <submittedName>
        <fullName evidence="3">Uncharacterized protein AlNc14C3G423</fullName>
    </submittedName>
</protein>
<name>F0VZU4_9STRA</name>